<dbReference type="PROSITE" id="PS00059">
    <property type="entry name" value="ADH_ZINC"/>
    <property type="match status" value="1"/>
</dbReference>
<dbReference type="InterPro" id="IPR013149">
    <property type="entry name" value="ADH-like_C"/>
</dbReference>
<evidence type="ECO:0000313" key="6">
    <source>
        <dbReference type="EMBL" id="OGG55633.1"/>
    </source>
</evidence>
<feature type="domain" description="Enoyl reductase (ER)" evidence="5">
    <location>
        <begin position="10"/>
        <end position="340"/>
    </location>
</feature>
<organism evidence="6 7">
    <name type="scientific">Handelsmanbacteria sp. (strain RIFCSPLOWO2_12_FULL_64_10)</name>
    <dbReference type="NCBI Taxonomy" id="1817868"/>
    <lineage>
        <taxon>Bacteria</taxon>
        <taxon>Candidatus Handelsmaniibacteriota</taxon>
    </lineage>
</organism>
<protein>
    <recommendedName>
        <fullName evidence="5">Enoyl reductase (ER) domain-containing protein</fullName>
    </recommendedName>
</protein>
<dbReference type="CDD" id="cd08258">
    <property type="entry name" value="Zn_ADH4"/>
    <property type="match status" value="1"/>
</dbReference>
<dbReference type="PANTHER" id="PTHR43401">
    <property type="entry name" value="L-THREONINE 3-DEHYDROGENASE"/>
    <property type="match status" value="1"/>
</dbReference>
<gene>
    <name evidence="6" type="ORF">A3F84_29190</name>
</gene>
<dbReference type="Gene3D" id="3.90.180.10">
    <property type="entry name" value="Medium-chain alcohol dehydrogenases, catalytic domain"/>
    <property type="match status" value="1"/>
</dbReference>
<dbReference type="Gene3D" id="3.40.50.720">
    <property type="entry name" value="NAD(P)-binding Rossmann-like Domain"/>
    <property type="match status" value="1"/>
</dbReference>
<evidence type="ECO:0000256" key="3">
    <source>
        <dbReference type="ARBA" id="ARBA00023002"/>
    </source>
</evidence>
<comment type="caution">
    <text evidence="6">The sequence shown here is derived from an EMBL/GenBank/DDBJ whole genome shotgun (WGS) entry which is preliminary data.</text>
</comment>
<evidence type="ECO:0000313" key="7">
    <source>
        <dbReference type="Proteomes" id="UP000178606"/>
    </source>
</evidence>
<accession>A0A1F6D2G9</accession>
<dbReference type="InterPro" id="IPR036291">
    <property type="entry name" value="NAD(P)-bd_dom_sf"/>
</dbReference>
<dbReference type="GO" id="GO:0016491">
    <property type="term" value="F:oxidoreductase activity"/>
    <property type="evidence" value="ECO:0007669"/>
    <property type="project" value="UniProtKB-KW"/>
</dbReference>
<dbReference type="AlphaFoldDB" id="A0A1F6D2G9"/>
<evidence type="ECO:0000256" key="4">
    <source>
        <dbReference type="RuleBase" id="RU361277"/>
    </source>
</evidence>
<comment type="similarity">
    <text evidence="4">Belongs to the zinc-containing alcohol dehydrogenase family.</text>
</comment>
<keyword evidence="1 4" id="KW-0479">Metal-binding</keyword>
<dbReference type="EMBL" id="MFKF01000065">
    <property type="protein sequence ID" value="OGG55633.1"/>
    <property type="molecule type" value="Genomic_DNA"/>
</dbReference>
<proteinExistence type="inferred from homology"/>
<dbReference type="GO" id="GO:0008270">
    <property type="term" value="F:zinc ion binding"/>
    <property type="evidence" value="ECO:0007669"/>
    <property type="project" value="InterPro"/>
</dbReference>
<keyword evidence="2 4" id="KW-0862">Zinc</keyword>
<dbReference type="SUPFAM" id="SSF51735">
    <property type="entry name" value="NAD(P)-binding Rossmann-fold domains"/>
    <property type="match status" value="1"/>
</dbReference>
<dbReference type="InterPro" id="IPR013154">
    <property type="entry name" value="ADH-like_N"/>
</dbReference>
<dbReference type="PANTHER" id="PTHR43401:SF2">
    <property type="entry name" value="L-THREONINE 3-DEHYDROGENASE"/>
    <property type="match status" value="1"/>
</dbReference>
<sequence length="342" mass="36684">MKAVRKLAQGTGHVALCDVPEPDPRPGHAKIAVRAAGICGTDIHILHGGYAFNPPVTLGHEFAGEVVEVGKGVDRVRAGDRVTVLPSAMGRCGVCRFCRSGYYFYCVNRSSIGSKTDGGFADYCVAPEDLLYVLPEGVDYRAGSLTEPLACCVQAVCELTDIAPSDVVLISGPGPIGMICAALAKLRGATVILCGTAQDRERLGMARSFGVDRTVDVTAEDAAQVARDMTDGYGADVVLECVGVGASVNQCLDAAARLGRYTQVGLLDHPAQVDFGKVVYKQLRVQGALGQTWSTWEKTLRLLRRGAIDMNRFITHEVPLDRWQEAFDNTEQKRGLKNVLCP</sequence>
<dbReference type="SMART" id="SM00829">
    <property type="entry name" value="PKS_ER"/>
    <property type="match status" value="1"/>
</dbReference>
<dbReference type="InterPro" id="IPR020843">
    <property type="entry name" value="ER"/>
</dbReference>
<dbReference type="SUPFAM" id="SSF50129">
    <property type="entry name" value="GroES-like"/>
    <property type="match status" value="1"/>
</dbReference>
<dbReference type="InterPro" id="IPR002328">
    <property type="entry name" value="ADH_Zn_CS"/>
</dbReference>
<dbReference type="Proteomes" id="UP000178606">
    <property type="component" value="Unassembled WGS sequence"/>
</dbReference>
<name>A0A1F6D2G9_HANXR</name>
<keyword evidence="3" id="KW-0560">Oxidoreductase</keyword>
<dbReference type="InterPro" id="IPR011032">
    <property type="entry name" value="GroES-like_sf"/>
</dbReference>
<evidence type="ECO:0000256" key="2">
    <source>
        <dbReference type="ARBA" id="ARBA00022833"/>
    </source>
</evidence>
<dbReference type="Pfam" id="PF00107">
    <property type="entry name" value="ADH_zinc_N"/>
    <property type="match status" value="1"/>
</dbReference>
<reference evidence="6 7" key="1">
    <citation type="journal article" date="2016" name="Nat. Commun.">
        <title>Thousands of microbial genomes shed light on interconnected biogeochemical processes in an aquifer system.</title>
        <authorList>
            <person name="Anantharaman K."/>
            <person name="Brown C.T."/>
            <person name="Hug L.A."/>
            <person name="Sharon I."/>
            <person name="Castelle C.J."/>
            <person name="Probst A.J."/>
            <person name="Thomas B.C."/>
            <person name="Singh A."/>
            <person name="Wilkins M.J."/>
            <person name="Karaoz U."/>
            <person name="Brodie E.L."/>
            <person name="Williams K.H."/>
            <person name="Hubbard S.S."/>
            <person name="Banfield J.F."/>
        </authorList>
    </citation>
    <scope>NUCLEOTIDE SEQUENCE [LARGE SCALE GENOMIC DNA]</scope>
    <source>
        <strain evidence="7">RIFCSPLOWO2_12_FULL_64_10</strain>
    </source>
</reference>
<dbReference type="Pfam" id="PF08240">
    <property type="entry name" value="ADH_N"/>
    <property type="match status" value="1"/>
</dbReference>
<dbReference type="InterPro" id="IPR050129">
    <property type="entry name" value="Zn_alcohol_dh"/>
</dbReference>
<evidence type="ECO:0000259" key="5">
    <source>
        <dbReference type="SMART" id="SM00829"/>
    </source>
</evidence>
<comment type="cofactor">
    <cofactor evidence="4">
        <name>Zn(2+)</name>
        <dbReference type="ChEBI" id="CHEBI:29105"/>
    </cofactor>
</comment>
<evidence type="ECO:0000256" key="1">
    <source>
        <dbReference type="ARBA" id="ARBA00022723"/>
    </source>
</evidence>